<proteinExistence type="predicted"/>
<evidence type="ECO:0000259" key="1">
    <source>
        <dbReference type="PROSITE" id="PS50202"/>
    </source>
</evidence>
<dbReference type="PANTHER" id="PTHR22947:SF39">
    <property type="entry name" value="MSP DOMAIN-CONTAINING PROTEIN"/>
    <property type="match status" value="1"/>
</dbReference>
<accession>A0A3P7V1Q7</accession>
<dbReference type="EMBL" id="UZAH01013338">
    <property type="protein sequence ID" value="VDO41216.1"/>
    <property type="molecule type" value="Genomic_DNA"/>
</dbReference>
<dbReference type="SUPFAM" id="SSF49354">
    <property type="entry name" value="PapD-like"/>
    <property type="match status" value="1"/>
</dbReference>
<sequence>MPQSVTPAEVHLSAAGGQSLHLINNNSDQRMMFKVKISNTDDYRVSPAFGFVDASGQAQVEVTRR</sequence>
<organism evidence="3 4">
    <name type="scientific">Heligmosomoides polygyrus</name>
    <name type="common">Parasitic roundworm</name>
    <dbReference type="NCBI Taxonomy" id="6339"/>
    <lineage>
        <taxon>Eukaryota</taxon>
        <taxon>Metazoa</taxon>
        <taxon>Ecdysozoa</taxon>
        <taxon>Nematoda</taxon>
        <taxon>Chromadorea</taxon>
        <taxon>Rhabditida</taxon>
        <taxon>Rhabditina</taxon>
        <taxon>Rhabditomorpha</taxon>
        <taxon>Strongyloidea</taxon>
        <taxon>Heligmosomidae</taxon>
        <taxon>Heligmosomoides</taxon>
    </lineage>
</organism>
<dbReference type="Proteomes" id="UP000050761">
    <property type="component" value="Unassembled WGS sequence"/>
</dbReference>
<name>A0A183FC37_HELPZ</name>
<evidence type="ECO:0000313" key="4">
    <source>
        <dbReference type="WBParaSite" id="HPBE_0000372901-mRNA-1"/>
    </source>
</evidence>
<dbReference type="PROSITE" id="PS50202">
    <property type="entry name" value="MSP"/>
    <property type="match status" value="1"/>
</dbReference>
<reference evidence="2 3" key="1">
    <citation type="submission" date="2018-11" db="EMBL/GenBank/DDBJ databases">
        <authorList>
            <consortium name="Pathogen Informatics"/>
        </authorList>
    </citation>
    <scope>NUCLEOTIDE SEQUENCE [LARGE SCALE GENOMIC DNA]</scope>
</reference>
<dbReference type="InterPro" id="IPR051774">
    <property type="entry name" value="Sperm-specific_class_P"/>
</dbReference>
<reference evidence="4" key="2">
    <citation type="submission" date="2019-09" db="UniProtKB">
        <authorList>
            <consortium name="WormBaseParasite"/>
        </authorList>
    </citation>
    <scope>IDENTIFICATION</scope>
</reference>
<accession>A0A183FC37</accession>
<dbReference type="AlphaFoldDB" id="A0A183FC37"/>
<dbReference type="WBParaSite" id="HPBE_0000372901-mRNA-1">
    <property type="protein sequence ID" value="HPBE_0000372901-mRNA-1"/>
    <property type="gene ID" value="HPBE_0000372901"/>
</dbReference>
<evidence type="ECO:0000313" key="2">
    <source>
        <dbReference type="EMBL" id="VDO41216.1"/>
    </source>
</evidence>
<dbReference type="Gene3D" id="2.60.40.10">
    <property type="entry name" value="Immunoglobulins"/>
    <property type="match status" value="1"/>
</dbReference>
<dbReference type="InterPro" id="IPR000535">
    <property type="entry name" value="MSP_dom"/>
</dbReference>
<dbReference type="InterPro" id="IPR008962">
    <property type="entry name" value="PapD-like_sf"/>
</dbReference>
<dbReference type="PANTHER" id="PTHR22947">
    <property type="entry name" value="MAJOR SPERM PROTEIN"/>
    <property type="match status" value="1"/>
</dbReference>
<feature type="domain" description="MSP" evidence="1">
    <location>
        <begin position="1"/>
        <end position="65"/>
    </location>
</feature>
<dbReference type="Pfam" id="PF00635">
    <property type="entry name" value="Motile_Sperm"/>
    <property type="match status" value="1"/>
</dbReference>
<keyword evidence="3" id="KW-1185">Reference proteome</keyword>
<dbReference type="InterPro" id="IPR013783">
    <property type="entry name" value="Ig-like_fold"/>
</dbReference>
<gene>
    <name evidence="2" type="ORF">HPBE_LOCUS3729</name>
</gene>
<protein>
    <submittedName>
        <fullName evidence="4">MSP domain-containing protein</fullName>
    </submittedName>
</protein>
<dbReference type="OrthoDB" id="75724at2759"/>
<evidence type="ECO:0000313" key="3">
    <source>
        <dbReference type="Proteomes" id="UP000050761"/>
    </source>
</evidence>